<dbReference type="InterPro" id="IPR013783">
    <property type="entry name" value="Ig-like_fold"/>
</dbReference>
<dbReference type="SUPFAM" id="SSF69318">
    <property type="entry name" value="Integrin alpha N-terminal domain"/>
    <property type="match status" value="2"/>
</dbReference>
<dbReference type="InterPro" id="IPR035986">
    <property type="entry name" value="PKD_dom_sf"/>
</dbReference>
<dbReference type="InterPro" id="IPR028994">
    <property type="entry name" value="Integrin_alpha_N"/>
</dbReference>
<dbReference type="Proteomes" id="UP000326509">
    <property type="component" value="Unassembled WGS sequence"/>
</dbReference>
<dbReference type="RefSeq" id="WP_151674702.1">
    <property type="nucleotide sequence ID" value="NZ_BKCG01000006.1"/>
</dbReference>
<feature type="domain" description="HYR" evidence="4">
    <location>
        <begin position="1514"/>
        <end position="1594"/>
    </location>
</feature>
<dbReference type="Pfam" id="PF14312">
    <property type="entry name" value="FG-GAP_2"/>
    <property type="match status" value="6"/>
</dbReference>
<keyword evidence="1 3" id="KW-0732">Signal</keyword>
<name>A0A5J4J329_9FLAO</name>
<organism evidence="5 6">
    <name type="scientific">Patiriisocius marinus</name>
    <dbReference type="NCBI Taxonomy" id="1397112"/>
    <lineage>
        <taxon>Bacteria</taxon>
        <taxon>Pseudomonadati</taxon>
        <taxon>Bacteroidota</taxon>
        <taxon>Flavobacteriia</taxon>
        <taxon>Flavobacteriales</taxon>
        <taxon>Flavobacteriaceae</taxon>
        <taxon>Patiriisocius</taxon>
    </lineage>
</organism>
<evidence type="ECO:0000313" key="6">
    <source>
        <dbReference type="Proteomes" id="UP000326509"/>
    </source>
</evidence>
<evidence type="ECO:0000256" key="1">
    <source>
        <dbReference type="ARBA" id="ARBA00022729"/>
    </source>
</evidence>
<dbReference type="PROSITE" id="PS50825">
    <property type="entry name" value="HYR"/>
    <property type="match status" value="3"/>
</dbReference>
<evidence type="ECO:0000256" key="3">
    <source>
        <dbReference type="SAM" id="SignalP"/>
    </source>
</evidence>
<dbReference type="InterPro" id="IPR026444">
    <property type="entry name" value="Secre_tail"/>
</dbReference>
<dbReference type="Gene3D" id="2.60.40.10">
    <property type="entry name" value="Immunoglobulins"/>
    <property type="match status" value="4"/>
</dbReference>
<dbReference type="SUPFAM" id="SSF49299">
    <property type="entry name" value="PKD domain"/>
    <property type="match status" value="1"/>
</dbReference>
<keyword evidence="2" id="KW-0677">Repeat</keyword>
<feature type="chain" id="PRO_5023862023" description="HYR domain-containing protein" evidence="3">
    <location>
        <begin position="22"/>
        <end position="2249"/>
    </location>
</feature>
<dbReference type="NCBIfam" id="TIGR04183">
    <property type="entry name" value="Por_Secre_tail"/>
    <property type="match status" value="1"/>
</dbReference>
<feature type="domain" description="HYR" evidence="4">
    <location>
        <begin position="1673"/>
        <end position="1755"/>
    </location>
</feature>
<dbReference type="PANTHER" id="PTHR36220">
    <property type="entry name" value="UNNAMED PRODUCT"/>
    <property type="match status" value="1"/>
</dbReference>
<comment type="caution">
    <text evidence="5">The sequence shown here is derived from an EMBL/GenBank/DDBJ whole genome shotgun (WGS) entry which is preliminary data.</text>
</comment>
<dbReference type="Gene3D" id="2.130.10.130">
    <property type="entry name" value="Integrin alpha, N-terminal"/>
    <property type="match status" value="2"/>
</dbReference>
<reference evidence="5 6" key="1">
    <citation type="submission" date="2019-08" db="EMBL/GenBank/DDBJ databases">
        <title>Draft genome sequence of Ulvibacter marinus type strain NBRC 109484.</title>
        <authorList>
            <person name="Kawano K."/>
            <person name="Ushijima N."/>
            <person name="Kihara M."/>
            <person name="Itoh H."/>
        </authorList>
    </citation>
    <scope>NUCLEOTIDE SEQUENCE [LARGE SCALE GENOMIC DNA]</scope>
    <source>
        <strain evidence="5 6">NBRC 109484</strain>
    </source>
</reference>
<dbReference type="InterPro" id="IPR013517">
    <property type="entry name" value="FG-GAP"/>
</dbReference>
<protein>
    <recommendedName>
        <fullName evidence="4">HYR domain-containing protein</fullName>
    </recommendedName>
</protein>
<feature type="domain" description="HYR" evidence="4">
    <location>
        <begin position="2076"/>
        <end position="2160"/>
    </location>
</feature>
<dbReference type="PANTHER" id="PTHR36220:SF1">
    <property type="entry name" value="GAMMA TUBULIN COMPLEX COMPONENT C-TERMINAL DOMAIN-CONTAINING PROTEIN"/>
    <property type="match status" value="1"/>
</dbReference>
<feature type="signal peptide" evidence="3">
    <location>
        <begin position="1"/>
        <end position="21"/>
    </location>
</feature>
<gene>
    <name evidence="5" type="ORF">ULMA_23780</name>
</gene>
<evidence type="ECO:0000259" key="4">
    <source>
        <dbReference type="PROSITE" id="PS50825"/>
    </source>
</evidence>
<accession>A0A5J4J329</accession>
<dbReference type="Pfam" id="PF02494">
    <property type="entry name" value="HYR"/>
    <property type="match status" value="1"/>
</dbReference>
<sequence>MKKIKCFLFITLSFFTSTISAQDFNEVIKAVASDRDTADQFGISISISGDRAIVGAASEDEDAMGGNTLSNAGSAYIFERDGSGNWIEVQKLVAAERNFGDNFGGSVSISGDQAIIGAKYEDEDAMGGNTLNSAGSAYIFERDGAGNWIEVQKLAAADRGTDDLFGGSVSISGDLAIIGASYETEDAMGGNTLPGAGSAYIFERDGAGNWNEVQKLVAADRSPNDLFGRSVSISGDLAIIGVMFEDEDAMGGNTLLNAGSAYIFERDGAGVWFEVQKLVAADRDGIDQFGFSVSISGDSTIIGAFNEDEDAMGGNTLFGAGAAYIFERDGAGNWNEVQKLVASDRDSFDQFGYSVSISGDSTLIGASSEDEDEMGGNTLFGAGSAYFFETAPPHNVIVSSGDLIFTDNNDRDDNLTIVINGANYRITDPSNSLIAGMGATQIDANTVDVTITSVTGDITINTNGGDDSLTTDFSGGNFQDIINYDGGAQNNTNPGDILTLQGGGTFATVEHTFTNASDGGVAVSGNGAINYVGLEPVIDNLMVADRIFTFTGADESIFLVNEATTGSNIIDSTLGESVTFTNPTNSLTINTDINGGSGTDNIGIGDIDAAFNADLIVNSGLEMDQVSFSGSIDIGTGSYFINAYRILAVGALSTSGTGEINLTALSHITKSSPNNLTSENGDINLNSNASGISTDTAYNAIVITQGEIETTGTGNINITGIEVLNGTDSFNYGVVIANGGSVQATGTGSIFINGTGGDGTDNNDGVNIQNSATVRTVNGDITVIGISGTGTTNDNNGIKIVGATVESTGTGVISMNGTSLGVLENNNGVLINGAGTSINAAGGNINITGQGAIGAMGDLNSGIQVSDGATIENIGTGAINLTGIGGDGNNSNNGVTINGAGTAITTVNGGITCNGTSGVGALAYNDGIRVETGAVVESTGMGLITMDGISTESQQRGNGISITNAGSEVRTNGGGISLTGQGALISIGQRNYGVAVSDDALVSDSSSGDITINGTGGNGSQLNYGVYSLFDGTLQVTNGNLLLNGTSGSTSTTNNSYAIGVVNSKAEAIGTGSITINGQASGGVNSGLGVLIIGDTSIGATTEIVTAGGGINITGQGAGTGNDCYGMYLLDASIFDTAGGDITINGTGASGANNNSIGFAISDDSSVSTTGGGNINITGTAGNALSSGIYFENTDVQILSSGTTTLTTAIGPLVTPAGIPAASLIEGTTVTLIGELQPGKTTPGLGQLPITGNTVLADSAILSITISGEITPGTDYDQLAVNGTVDISDATLNLIDDIAVPITTAAEIILIDNDGADAVIGNFNGLPNGAAILFNNQSFIINYDRGDGNDVTLTVGALPTAVCQDIIVQLDAAGSVTILPIDVDNGSSDPDGPVTLSIDIDTFTCTDIGPNMVTLTVTDNTGSTASCTAIVTVEDMIAPIAVCQNITVQLDEFGQATIIANDVDGGSTDNCGNITTTIDITTFDCSNLGDNIVTLTVTDDAGLSSTCTAIVTVIDILPPTITCPESVEAFTDSDQCTATNVALGSPDVFDNCDVMSITNDAPAVYPIGITVVTWTVTDTSGNINTCLQEVSITDNELPTAVCENFTIQLDATGIASISPDELDGGSTDNCTIASIYTSQDTFTCDDLGDNLVTLFVEDASGNVQECTAIITVQDIIPPTLVCMNISEELDVNGMVVLDYTQLIDPASTDNCGIVDGFLSISEFNCTNIGDNTVTLTVVDASGNEATCTAIITIIDNSVPVASCQNITITLDDMGMATITPEQIDAGSYNNCGNVTLSIDMDTFDCTNIGDNIVILTVTNDNGAIATCEATVTITEETLPEAVCQNITVSLDPDGNVTILASDIDGGSTDSCGAVTLTIDQDSFDCTHVGENDVVLTVTDTNGNSSSCTAVVTIEDVTPPTAICQNITIELDENGMAAITALDIDGGSTDPCGIATTEIDIDTFDCSNLGDNNVTLTVTDINGNQSNCIAIVTVIGTSATPIAVCQNLTVPLGADGTATIEASALNGGSSGTSCPDSYTISIDTFTCEDIGTPVQVVFTVTNALGESDSCVALVNVVDTLAPEVFCPDDQTVISTGPYMLPDYFATGEAMAIDNCTDPVTIFDQEPSPGTPLEQGTYTITLSAQDSNGFENICTFELTVNDTLGTNDVQLNIATVLLYPNPANNFITISNPQLISLEKITIYDLNGRVVLTEILNNIETSTIDVTLLQSATYLVTIDGDAGQITKRLIIE</sequence>
<dbReference type="InterPro" id="IPR003410">
    <property type="entry name" value="HYR_dom"/>
</dbReference>
<keyword evidence="6" id="KW-1185">Reference proteome</keyword>
<dbReference type="OrthoDB" id="9805017at2"/>
<proteinExistence type="predicted"/>
<evidence type="ECO:0000256" key="2">
    <source>
        <dbReference type="ARBA" id="ARBA00022737"/>
    </source>
</evidence>
<dbReference type="EMBL" id="BKCG01000006">
    <property type="protein sequence ID" value="GER60270.1"/>
    <property type="molecule type" value="Genomic_DNA"/>
</dbReference>
<dbReference type="Pfam" id="PF18962">
    <property type="entry name" value="Por_Secre_tail"/>
    <property type="match status" value="1"/>
</dbReference>
<evidence type="ECO:0000313" key="5">
    <source>
        <dbReference type="EMBL" id="GER60270.1"/>
    </source>
</evidence>